<keyword evidence="1 6" id="KW-0696">RNA-directed RNA polymerase</keyword>
<dbReference type="PRINTS" id="PR00914">
    <property type="entry name" value="LVIRUSRNAPOL"/>
</dbReference>
<dbReference type="GO" id="GO:0003723">
    <property type="term" value="F:RNA binding"/>
    <property type="evidence" value="ECO:0007669"/>
    <property type="project" value="InterPro"/>
</dbReference>
<protein>
    <recommendedName>
        <fullName evidence="6">RNA-directed RNA polymerase</fullName>
        <ecNumber evidence="6">2.7.7.48</ecNumber>
    </recommendedName>
</protein>
<dbReference type="GO" id="GO:0003968">
    <property type="term" value="F:RNA-directed RNA polymerase activity"/>
    <property type="evidence" value="ECO:0007669"/>
    <property type="project" value="UniProtKB-KW"/>
</dbReference>
<name>A0AAT9JAI8_9VIRU</name>
<proteinExistence type="predicted"/>
<keyword evidence="4 6" id="KW-0547">Nucleotide-binding</keyword>
<dbReference type="Pfam" id="PF02123">
    <property type="entry name" value="RdRP_4"/>
    <property type="match status" value="1"/>
</dbReference>
<evidence type="ECO:0000256" key="5">
    <source>
        <dbReference type="ARBA" id="ARBA00048744"/>
    </source>
</evidence>
<keyword evidence="2 6" id="KW-0808">Transferase</keyword>
<accession>A0AAT9JAI8</accession>
<dbReference type="InterPro" id="IPR001795">
    <property type="entry name" value="RNA-dir_pol_luteovirus"/>
</dbReference>
<evidence type="ECO:0000256" key="2">
    <source>
        <dbReference type="ARBA" id="ARBA00022679"/>
    </source>
</evidence>
<dbReference type="GO" id="GO:0006351">
    <property type="term" value="P:DNA-templated transcription"/>
    <property type="evidence" value="ECO:0007669"/>
    <property type="project" value="InterPro"/>
</dbReference>
<evidence type="ECO:0000256" key="6">
    <source>
        <dbReference type="RuleBase" id="RU364050"/>
    </source>
</evidence>
<keyword evidence="3 6" id="KW-0548">Nucleotidyltransferase</keyword>
<reference evidence="7" key="1">
    <citation type="journal article" date="2024" name="Microb. Genom.">
        <title>The hidden RNA viruses in Blattodea (cockroach and termite).</title>
        <authorList>
            <person name="Fan J."/>
            <person name="Jiang S."/>
            <person name="Li W."/>
            <person name="Li J."/>
            <person name="Pang R."/>
            <person name="Wu H."/>
        </authorList>
    </citation>
    <scope>NUCLEOTIDE SEQUENCE</scope>
    <source>
        <strain evidence="7">US2013</strain>
    </source>
</reference>
<evidence type="ECO:0000256" key="1">
    <source>
        <dbReference type="ARBA" id="ARBA00022484"/>
    </source>
</evidence>
<dbReference type="EMBL" id="BK067208">
    <property type="protein sequence ID" value="DBA56771.1"/>
    <property type="molecule type" value="Genomic_RNA"/>
</dbReference>
<organism evidence="7">
    <name type="scientific">Zootermopsis nevadensis sobeli-like virus 5</name>
    <dbReference type="NCBI Taxonomy" id="3133526"/>
    <lineage>
        <taxon>Viruses</taxon>
        <taxon>Riboviria</taxon>
        <taxon>Orthornavirae</taxon>
        <taxon>Pisuviricota</taxon>
        <taxon>Pisoniviricetes</taxon>
        <taxon>Sobelivirales</taxon>
    </lineage>
</organism>
<dbReference type="EC" id="2.7.7.48" evidence="6"/>
<evidence type="ECO:0000313" key="7">
    <source>
        <dbReference type="EMBL" id="DBA56771.1"/>
    </source>
</evidence>
<evidence type="ECO:0000256" key="4">
    <source>
        <dbReference type="ARBA" id="ARBA00022741"/>
    </source>
</evidence>
<comment type="catalytic activity">
    <reaction evidence="5 6">
        <text>RNA(n) + a ribonucleoside 5'-triphosphate = RNA(n+1) + diphosphate</text>
        <dbReference type="Rhea" id="RHEA:21248"/>
        <dbReference type="Rhea" id="RHEA-COMP:14527"/>
        <dbReference type="Rhea" id="RHEA-COMP:17342"/>
        <dbReference type="ChEBI" id="CHEBI:33019"/>
        <dbReference type="ChEBI" id="CHEBI:61557"/>
        <dbReference type="ChEBI" id="CHEBI:140395"/>
        <dbReference type="EC" id="2.7.7.48"/>
    </reaction>
</comment>
<evidence type="ECO:0000256" key="3">
    <source>
        <dbReference type="ARBA" id="ARBA00022695"/>
    </source>
</evidence>
<dbReference type="InterPro" id="IPR043502">
    <property type="entry name" value="DNA/RNA_pol_sf"/>
</dbReference>
<keyword evidence="6" id="KW-0693">Viral RNA replication</keyword>
<dbReference type="SUPFAM" id="SSF56672">
    <property type="entry name" value="DNA/RNA polymerases"/>
    <property type="match status" value="1"/>
</dbReference>
<dbReference type="GO" id="GO:0000166">
    <property type="term" value="F:nucleotide binding"/>
    <property type="evidence" value="ECO:0007669"/>
    <property type="project" value="UniProtKB-KW"/>
</dbReference>
<sequence>MTSERYRLISVVSLEEQMVDRILFGPFSKVELRKCLTIPGKSGWSPLPMGFKVFESQFQHCLATDCTAFDWTFPSWASKLLCELYIDMLIAPSAKYVLAFRNRWSQIMDRSIIRLPDGTRLMQEQPGMMKSGWYRTIAVNSAAQVLIHDLAALRAGLSRPPLKWTMGDDVVLSWPPEQPEAAFNKALETTGILVKQSEREAMFAGFRFSPGMVTPLYPAKHLFMLRHVNSTLAAEVADSYMLMYALVAPQDALAQRVKRAIVERTTITSRYARSWALGLWQ</sequence>